<proteinExistence type="predicted"/>
<dbReference type="Proteomes" id="UP001642720">
    <property type="component" value="Unassembled WGS sequence"/>
</dbReference>
<evidence type="ECO:0000256" key="1">
    <source>
        <dbReference type="SAM" id="MobiDB-lite"/>
    </source>
</evidence>
<dbReference type="RefSeq" id="XP_073556666.1">
    <property type="nucleotide sequence ID" value="XM_073704881.1"/>
</dbReference>
<dbReference type="GeneID" id="300579331"/>
<comment type="caution">
    <text evidence="2">The sequence shown here is derived from an EMBL/GenBank/DDBJ whole genome shotgun (WGS) entry which is preliminary data.</text>
</comment>
<feature type="compositionally biased region" description="Basic and acidic residues" evidence="1">
    <location>
        <begin position="100"/>
        <end position="109"/>
    </location>
</feature>
<evidence type="ECO:0000313" key="2">
    <source>
        <dbReference type="EMBL" id="TFB00465.1"/>
    </source>
</evidence>
<evidence type="ECO:0000313" key="3">
    <source>
        <dbReference type="Proteomes" id="UP001642720"/>
    </source>
</evidence>
<dbReference type="EMBL" id="PPTA01000011">
    <property type="protein sequence ID" value="TFB00465.1"/>
    <property type="molecule type" value="Genomic_DNA"/>
</dbReference>
<keyword evidence="3" id="KW-1185">Reference proteome</keyword>
<name>A0ABY2GYW5_9HYPO</name>
<gene>
    <name evidence="2" type="ORF">CCMA1212_007718</name>
</gene>
<feature type="region of interest" description="Disordered" evidence="1">
    <location>
        <begin position="76"/>
        <end position="109"/>
    </location>
</feature>
<sequence>MLRNSASLPKAASGHDVQNLVGMTASDGVSQQLFDSGTRIQGQVGRTKGPTLYNCEAPEAVPPNLEIPSLQLQPCSSLEPSTVPSAARLSAESLPQLRSGSEHAWLRHS</sequence>
<protein>
    <submittedName>
        <fullName evidence="2">Uncharacterized protein</fullName>
    </submittedName>
</protein>
<reference evidence="2 3" key="1">
    <citation type="submission" date="2018-01" db="EMBL/GenBank/DDBJ databases">
        <title>Genome characterization of the sugarcane-associated fungus Trichoderma ghanense CCMA-1212 and their application in lignocelulose bioconversion.</title>
        <authorList>
            <person name="Steindorff A.S."/>
            <person name="Mendes T.D."/>
            <person name="Vilela E.S.D."/>
            <person name="Rodrigues D.S."/>
            <person name="Formighieri E.F."/>
            <person name="Melo I.S."/>
            <person name="Favaro L.C.L."/>
        </authorList>
    </citation>
    <scope>NUCLEOTIDE SEQUENCE [LARGE SCALE GENOMIC DNA]</scope>
    <source>
        <strain evidence="2 3">CCMA-1212</strain>
    </source>
</reference>
<organism evidence="2 3">
    <name type="scientific">Trichoderma ghanense</name>
    <dbReference type="NCBI Taxonomy" id="65468"/>
    <lineage>
        <taxon>Eukaryota</taxon>
        <taxon>Fungi</taxon>
        <taxon>Dikarya</taxon>
        <taxon>Ascomycota</taxon>
        <taxon>Pezizomycotina</taxon>
        <taxon>Sordariomycetes</taxon>
        <taxon>Hypocreomycetidae</taxon>
        <taxon>Hypocreales</taxon>
        <taxon>Hypocreaceae</taxon>
        <taxon>Trichoderma</taxon>
    </lineage>
</organism>
<accession>A0ABY2GYW5</accession>